<keyword evidence="1" id="KW-0472">Membrane</keyword>
<evidence type="ECO:0000256" key="1">
    <source>
        <dbReference type="SAM" id="Phobius"/>
    </source>
</evidence>
<reference evidence="2" key="2">
    <citation type="submission" date="2020-05" db="UniProtKB">
        <authorList>
            <consortium name="EnsemblMetazoa"/>
        </authorList>
    </citation>
    <scope>IDENTIFICATION</scope>
    <source>
        <strain evidence="2">IAEA</strain>
    </source>
</reference>
<protein>
    <recommendedName>
        <fullName evidence="4">Transmembrane protein</fullName>
    </recommendedName>
</protein>
<reference evidence="3" key="1">
    <citation type="submission" date="2014-03" db="EMBL/GenBank/DDBJ databases">
        <authorList>
            <person name="Aksoy S."/>
            <person name="Warren W."/>
            <person name="Wilson R.K."/>
        </authorList>
    </citation>
    <scope>NUCLEOTIDE SEQUENCE [LARGE SCALE GENOMIC DNA]</scope>
    <source>
        <strain evidence="3">IAEA</strain>
    </source>
</reference>
<accession>A0A1B0AIC5</accession>
<dbReference type="Proteomes" id="UP000092445">
    <property type="component" value="Unassembled WGS sequence"/>
</dbReference>
<evidence type="ECO:0000313" key="3">
    <source>
        <dbReference type="Proteomes" id="UP000092445"/>
    </source>
</evidence>
<organism evidence="2 3">
    <name type="scientific">Glossina pallidipes</name>
    <name type="common">Tsetse fly</name>
    <dbReference type="NCBI Taxonomy" id="7398"/>
    <lineage>
        <taxon>Eukaryota</taxon>
        <taxon>Metazoa</taxon>
        <taxon>Ecdysozoa</taxon>
        <taxon>Arthropoda</taxon>
        <taxon>Hexapoda</taxon>
        <taxon>Insecta</taxon>
        <taxon>Pterygota</taxon>
        <taxon>Neoptera</taxon>
        <taxon>Endopterygota</taxon>
        <taxon>Diptera</taxon>
        <taxon>Brachycera</taxon>
        <taxon>Muscomorpha</taxon>
        <taxon>Hippoboscoidea</taxon>
        <taxon>Glossinidae</taxon>
        <taxon>Glossina</taxon>
    </lineage>
</organism>
<dbReference type="EnsemblMetazoa" id="GPAI046739-RA">
    <property type="protein sequence ID" value="GPAI046739-PA"/>
    <property type="gene ID" value="GPAI046739"/>
</dbReference>
<evidence type="ECO:0008006" key="4">
    <source>
        <dbReference type="Google" id="ProtNLM"/>
    </source>
</evidence>
<evidence type="ECO:0000313" key="2">
    <source>
        <dbReference type="EnsemblMetazoa" id="GPAI046739-PA"/>
    </source>
</evidence>
<keyword evidence="3" id="KW-1185">Reference proteome</keyword>
<sequence length="122" mass="13693">MVRWEDEEDGEDGVGRKLKCLNNSGVIQFPVFSANKNFYQKMTGKIIMLSFQCSKTKFSRKKIAFSFCIVAAAAAAAAAAVAVTITNYNYVEKKKVKSPIMISMSYHVKEEEKHSKSRQKKG</sequence>
<dbReference type="AlphaFoldDB" id="A0A1B0AIC5"/>
<keyword evidence="1" id="KW-1133">Transmembrane helix</keyword>
<name>A0A1B0AIC5_GLOPL</name>
<keyword evidence="1" id="KW-0812">Transmembrane</keyword>
<proteinExistence type="predicted"/>
<feature type="transmembrane region" description="Helical" evidence="1">
    <location>
        <begin position="63"/>
        <end position="85"/>
    </location>
</feature>
<dbReference type="VEuPathDB" id="VectorBase:GPAI046739"/>